<comment type="caution">
    <text evidence="2">The sequence shown here is derived from an EMBL/GenBank/DDBJ whole genome shotgun (WGS) entry which is preliminary data.</text>
</comment>
<evidence type="ECO:0000313" key="2">
    <source>
        <dbReference type="EMBL" id="GBP52551.1"/>
    </source>
</evidence>
<keyword evidence="3" id="KW-1185">Reference proteome</keyword>
<proteinExistence type="predicted"/>
<name>A0A4C1WMP1_EUMVA</name>
<feature type="transmembrane region" description="Helical" evidence="1">
    <location>
        <begin position="20"/>
        <end position="42"/>
    </location>
</feature>
<keyword evidence="1" id="KW-0472">Membrane</keyword>
<dbReference type="AlphaFoldDB" id="A0A4C1WMP1"/>
<dbReference type="EMBL" id="BGZK01000605">
    <property type="protein sequence ID" value="GBP52551.1"/>
    <property type="molecule type" value="Genomic_DNA"/>
</dbReference>
<keyword evidence="1" id="KW-0812">Transmembrane</keyword>
<evidence type="ECO:0000313" key="3">
    <source>
        <dbReference type="Proteomes" id="UP000299102"/>
    </source>
</evidence>
<accession>A0A4C1WMP1</accession>
<protein>
    <submittedName>
        <fullName evidence="2">Uncharacterized protein</fullName>
    </submittedName>
</protein>
<organism evidence="2 3">
    <name type="scientific">Eumeta variegata</name>
    <name type="common">Bagworm moth</name>
    <name type="synonym">Eumeta japonica</name>
    <dbReference type="NCBI Taxonomy" id="151549"/>
    <lineage>
        <taxon>Eukaryota</taxon>
        <taxon>Metazoa</taxon>
        <taxon>Ecdysozoa</taxon>
        <taxon>Arthropoda</taxon>
        <taxon>Hexapoda</taxon>
        <taxon>Insecta</taxon>
        <taxon>Pterygota</taxon>
        <taxon>Neoptera</taxon>
        <taxon>Endopterygota</taxon>
        <taxon>Lepidoptera</taxon>
        <taxon>Glossata</taxon>
        <taxon>Ditrysia</taxon>
        <taxon>Tineoidea</taxon>
        <taxon>Psychidae</taxon>
        <taxon>Oiketicinae</taxon>
        <taxon>Eumeta</taxon>
    </lineage>
</organism>
<sequence>MQIWMKDMQRSDHVEIYSLYLPFWEIGSFLFGSGFPTTLFYIEGLDLKQASLNQQRLRVVRERVSHFTTEKIFTELVLFQIEKLAPQLSPPRWFSAS</sequence>
<dbReference type="Proteomes" id="UP000299102">
    <property type="component" value="Unassembled WGS sequence"/>
</dbReference>
<evidence type="ECO:0000256" key="1">
    <source>
        <dbReference type="SAM" id="Phobius"/>
    </source>
</evidence>
<keyword evidence="1" id="KW-1133">Transmembrane helix</keyword>
<gene>
    <name evidence="2" type="ORF">EVAR_39074_1</name>
</gene>
<reference evidence="2 3" key="1">
    <citation type="journal article" date="2019" name="Commun. Biol.">
        <title>The bagworm genome reveals a unique fibroin gene that provides high tensile strength.</title>
        <authorList>
            <person name="Kono N."/>
            <person name="Nakamura H."/>
            <person name="Ohtoshi R."/>
            <person name="Tomita M."/>
            <person name="Numata K."/>
            <person name="Arakawa K."/>
        </authorList>
    </citation>
    <scope>NUCLEOTIDE SEQUENCE [LARGE SCALE GENOMIC DNA]</scope>
</reference>